<feature type="compositionally biased region" description="Acidic residues" evidence="1">
    <location>
        <begin position="237"/>
        <end position="246"/>
    </location>
</feature>
<evidence type="ECO:0000256" key="1">
    <source>
        <dbReference type="SAM" id="MobiDB-lite"/>
    </source>
</evidence>
<sequence>MSESSLSDGAPSQEVLEQALRNAVREVYRSGDLDDLTVKRIRKCVEADLKLQDDFFKNDPSWRDESKTIIQSEVDSQADANSKSGQPSSIPSPGPSSISKKAQPNLPKPQKPNRDSRGTKRASSEKEEPNKRQRKETPDSEGSSSGVPRPKPIPKSKKRASREQTGPKKGQQKKIADISVSDEEEDKAPSKKPVPKPTRVTPDSSPSPEPENNEEAGQISNTISGNLKANGTKAEASETDFSEVLDEPPKKKGRKRKSDSAKPSAKANGAKADATDDEMSEVLDEAPRAKGRKRKSDSAKPSAKKTESLKHKKSSEQPTDRDAEEIKRLQGWLIKCGIRKMWHRELAPYDNSKAKIVHLKELLTDAGMTGRYSIEKANQIKDARELQADLEAVKEGAKHWGKAETEVEDEDTGRPKRRLARGLQELAFLDDGEETD</sequence>
<dbReference type="Proteomes" id="UP000664534">
    <property type="component" value="Unassembled WGS sequence"/>
</dbReference>
<accession>A0A8H3HY72</accession>
<dbReference type="GO" id="GO:0005634">
    <property type="term" value="C:nucleus"/>
    <property type="evidence" value="ECO:0007669"/>
    <property type="project" value="TreeGrafter"/>
</dbReference>
<feature type="compositionally biased region" description="Low complexity" evidence="1">
    <location>
        <begin position="197"/>
        <end position="206"/>
    </location>
</feature>
<feature type="compositionally biased region" description="Low complexity" evidence="1">
    <location>
        <begin position="82"/>
        <end position="101"/>
    </location>
</feature>
<dbReference type="EMBL" id="CAJPDT010000003">
    <property type="protein sequence ID" value="CAF9907342.1"/>
    <property type="molecule type" value="Genomic_DNA"/>
</dbReference>
<comment type="caution">
    <text evidence="2">The sequence shown here is derived from an EMBL/GenBank/DDBJ whole genome shotgun (WGS) entry which is preliminary data.</text>
</comment>
<feature type="compositionally biased region" description="Basic and acidic residues" evidence="1">
    <location>
        <begin position="112"/>
        <end position="138"/>
    </location>
</feature>
<gene>
    <name evidence="2" type="ORF">IMSHALPRED_005505</name>
</gene>
<feature type="region of interest" description="Disordered" evidence="1">
    <location>
        <begin position="397"/>
        <end position="416"/>
    </location>
</feature>
<evidence type="ECO:0008006" key="4">
    <source>
        <dbReference type="Google" id="ProtNLM"/>
    </source>
</evidence>
<dbReference type="OrthoDB" id="552755at2759"/>
<feature type="compositionally biased region" description="Polar residues" evidence="1">
    <location>
        <begin position="218"/>
        <end position="229"/>
    </location>
</feature>
<protein>
    <recommendedName>
        <fullName evidence="4">Transcriptional regulator</fullName>
    </recommendedName>
</protein>
<evidence type="ECO:0000313" key="2">
    <source>
        <dbReference type="EMBL" id="CAF9907342.1"/>
    </source>
</evidence>
<organism evidence="2 3">
    <name type="scientific">Imshaugia aleurites</name>
    <dbReference type="NCBI Taxonomy" id="172621"/>
    <lineage>
        <taxon>Eukaryota</taxon>
        <taxon>Fungi</taxon>
        <taxon>Dikarya</taxon>
        <taxon>Ascomycota</taxon>
        <taxon>Pezizomycotina</taxon>
        <taxon>Lecanoromycetes</taxon>
        <taxon>OSLEUM clade</taxon>
        <taxon>Lecanoromycetidae</taxon>
        <taxon>Lecanorales</taxon>
        <taxon>Lecanorineae</taxon>
        <taxon>Parmeliaceae</taxon>
        <taxon>Imshaugia</taxon>
    </lineage>
</organism>
<feature type="region of interest" description="Disordered" evidence="1">
    <location>
        <begin position="49"/>
        <end position="326"/>
    </location>
</feature>
<feature type="compositionally biased region" description="Polar residues" evidence="1">
    <location>
        <begin position="68"/>
        <end position="81"/>
    </location>
</feature>
<feature type="compositionally biased region" description="Basic and acidic residues" evidence="1">
    <location>
        <begin position="49"/>
        <end position="67"/>
    </location>
</feature>
<reference evidence="2" key="1">
    <citation type="submission" date="2021-03" db="EMBL/GenBank/DDBJ databases">
        <authorList>
            <person name="Tagirdzhanova G."/>
        </authorList>
    </citation>
    <scope>NUCLEOTIDE SEQUENCE</scope>
</reference>
<feature type="compositionally biased region" description="Basic and acidic residues" evidence="1">
    <location>
        <begin position="304"/>
        <end position="326"/>
    </location>
</feature>
<dbReference type="PANTHER" id="PTHR15410">
    <property type="entry name" value="HIRA-INTERACTING PROTEIN 3"/>
    <property type="match status" value="1"/>
</dbReference>
<feature type="compositionally biased region" description="Acidic residues" evidence="1">
    <location>
        <begin position="275"/>
        <end position="284"/>
    </location>
</feature>
<keyword evidence="3" id="KW-1185">Reference proteome</keyword>
<dbReference type="AlphaFoldDB" id="A0A8H3HY72"/>
<dbReference type="PANTHER" id="PTHR15410:SF2">
    <property type="entry name" value="HIRA-INTERACTING PROTEIN 3"/>
    <property type="match status" value="1"/>
</dbReference>
<dbReference type="InterPro" id="IPR037647">
    <property type="entry name" value="HIRIP3"/>
</dbReference>
<name>A0A8H3HY72_9LECA</name>
<evidence type="ECO:0000313" key="3">
    <source>
        <dbReference type="Proteomes" id="UP000664534"/>
    </source>
</evidence>
<proteinExistence type="predicted"/>